<dbReference type="SMART" id="SM00822">
    <property type="entry name" value="PKS_KR"/>
    <property type="match status" value="1"/>
</dbReference>
<evidence type="ECO:0000313" key="4">
    <source>
        <dbReference type="EMBL" id="TDG36197.1"/>
    </source>
</evidence>
<dbReference type="Gene3D" id="3.40.50.720">
    <property type="entry name" value="NAD(P)-binding Rossmann-like Domain"/>
    <property type="match status" value="1"/>
</dbReference>
<dbReference type="OrthoDB" id="9803333at2"/>
<evidence type="ECO:0000256" key="2">
    <source>
        <dbReference type="ARBA" id="ARBA00023002"/>
    </source>
</evidence>
<accession>A0A4R5MKF2</accession>
<evidence type="ECO:0000259" key="3">
    <source>
        <dbReference type="SMART" id="SM00822"/>
    </source>
</evidence>
<dbReference type="PANTHER" id="PTHR43477">
    <property type="entry name" value="DIHYDROANTICAPSIN 7-DEHYDROGENASE"/>
    <property type="match status" value="1"/>
</dbReference>
<dbReference type="AlphaFoldDB" id="A0A4R5MKF2"/>
<comment type="similarity">
    <text evidence="1">Belongs to the short-chain dehydrogenases/reductases (SDR) family.</text>
</comment>
<dbReference type="SUPFAM" id="SSF51735">
    <property type="entry name" value="NAD(P)-binding Rossmann-fold domains"/>
    <property type="match status" value="1"/>
</dbReference>
<dbReference type="EMBL" id="SJCY01000005">
    <property type="protein sequence ID" value="TDG36197.1"/>
    <property type="molecule type" value="Genomic_DNA"/>
</dbReference>
<dbReference type="InterPro" id="IPR036291">
    <property type="entry name" value="NAD(P)-bd_dom_sf"/>
</dbReference>
<dbReference type="RefSeq" id="WP_133262443.1">
    <property type="nucleotide sequence ID" value="NZ_SJCY01000005.1"/>
</dbReference>
<reference evidence="4 5" key="1">
    <citation type="submission" date="2019-02" db="EMBL/GenBank/DDBJ databases">
        <title>Pedobacter sp. nov., a novel speices isolated from soil of pinguins habitat in Antarcitica.</title>
        <authorList>
            <person name="He R.-H."/>
        </authorList>
    </citation>
    <scope>NUCLEOTIDE SEQUENCE [LARGE SCALE GENOMIC DNA]</scope>
    <source>
        <strain evidence="4 5">E01020</strain>
    </source>
</reference>
<dbReference type="PRINTS" id="PR00081">
    <property type="entry name" value="GDHRDH"/>
</dbReference>
<keyword evidence="5" id="KW-1185">Reference proteome</keyword>
<sequence>MSFVDKNILIIGASSGIGAELTTLLTSENANIYAASRNAGLDWPSTVRYQPLDVMENTDELASFLPDELHGLVYSVGNINLKPFARITAEEMAEDFKLNVIGAAMVIQKALKALKNAGGASIVLISSVAAKTGMGFHASTAAAKSALEGFAVSLAAELASSKIRVNVVAPSLTETPLAEKFLNTPEKKEAAAKRHPIGRFGTPADVSNAISFLLSDESSWITGQVIGVDGGMSTLRTNM</sequence>
<dbReference type="GO" id="GO:0016491">
    <property type="term" value="F:oxidoreductase activity"/>
    <property type="evidence" value="ECO:0007669"/>
    <property type="project" value="UniProtKB-KW"/>
</dbReference>
<organism evidence="4 5">
    <name type="scientific">Pedobacter changchengzhani</name>
    <dbReference type="NCBI Taxonomy" id="2529274"/>
    <lineage>
        <taxon>Bacteria</taxon>
        <taxon>Pseudomonadati</taxon>
        <taxon>Bacteroidota</taxon>
        <taxon>Sphingobacteriia</taxon>
        <taxon>Sphingobacteriales</taxon>
        <taxon>Sphingobacteriaceae</taxon>
        <taxon>Pedobacter</taxon>
    </lineage>
</organism>
<dbReference type="CDD" id="cd05233">
    <property type="entry name" value="SDR_c"/>
    <property type="match status" value="1"/>
</dbReference>
<evidence type="ECO:0000256" key="1">
    <source>
        <dbReference type="ARBA" id="ARBA00006484"/>
    </source>
</evidence>
<dbReference type="PANTHER" id="PTHR43477:SF1">
    <property type="entry name" value="DIHYDROANTICAPSIN 7-DEHYDROGENASE"/>
    <property type="match status" value="1"/>
</dbReference>
<name>A0A4R5MKF2_9SPHI</name>
<dbReference type="InterPro" id="IPR051122">
    <property type="entry name" value="SDR_DHRS6-like"/>
</dbReference>
<feature type="domain" description="Ketoreductase" evidence="3">
    <location>
        <begin position="6"/>
        <end position="175"/>
    </location>
</feature>
<keyword evidence="2" id="KW-0560">Oxidoreductase</keyword>
<evidence type="ECO:0000313" key="5">
    <source>
        <dbReference type="Proteomes" id="UP000295668"/>
    </source>
</evidence>
<gene>
    <name evidence="4" type="ORF">EZJ43_09340</name>
</gene>
<proteinExistence type="inferred from homology"/>
<protein>
    <submittedName>
        <fullName evidence="4">SDR family oxidoreductase</fullName>
    </submittedName>
</protein>
<dbReference type="InterPro" id="IPR002347">
    <property type="entry name" value="SDR_fam"/>
</dbReference>
<comment type="caution">
    <text evidence="4">The sequence shown here is derived from an EMBL/GenBank/DDBJ whole genome shotgun (WGS) entry which is preliminary data.</text>
</comment>
<dbReference type="InterPro" id="IPR057326">
    <property type="entry name" value="KR_dom"/>
</dbReference>
<dbReference type="Proteomes" id="UP000295668">
    <property type="component" value="Unassembled WGS sequence"/>
</dbReference>
<dbReference type="Pfam" id="PF13561">
    <property type="entry name" value="adh_short_C2"/>
    <property type="match status" value="1"/>
</dbReference>